<protein>
    <submittedName>
        <fullName evidence="3">Thiol:disulfide interchange protein DsbD</fullName>
        <ecNumber evidence="3">1.8.1.8</ecNumber>
    </submittedName>
</protein>
<dbReference type="Gene3D" id="3.40.30.10">
    <property type="entry name" value="Glutaredoxin"/>
    <property type="match status" value="1"/>
</dbReference>
<dbReference type="PANTHER" id="PTHR32234">
    <property type="entry name" value="THIOL:DISULFIDE INTERCHANGE PROTEIN DSBD"/>
    <property type="match status" value="1"/>
</dbReference>
<dbReference type="InterPro" id="IPR012336">
    <property type="entry name" value="Thioredoxin-like_fold"/>
</dbReference>
<dbReference type="InterPro" id="IPR017937">
    <property type="entry name" value="Thioredoxin_CS"/>
</dbReference>
<keyword evidence="1" id="KW-0676">Redox-active center</keyword>
<sequence>MPTRNRHQRTRQLAGIVILAALAITAAAYLRITPQASASLENTPWALADQIDTADPRPQLIVFSADWCPPCSALKTYVLSQPDVIESLGQHAQLIHADLTAEGEAARAAEQLADRYDVQAIPTSILRDAQGNPIARTSGSASAGDYLGWFRDSLPQVDNPSVGNHATSP</sequence>
<feature type="domain" description="Thioredoxin" evidence="2">
    <location>
        <begin position="21"/>
        <end position="155"/>
    </location>
</feature>
<dbReference type="PROSITE" id="PS51352">
    <property type="entry name" value="THIOREDOXIN_2"/>
    <property type="match status" value="1"/>
</dbReference>
<dbReference type="Proteomes" id="UP000320386">
    <property type="component" value="Chromosome"/>
</dbReference>
<gene>
    <name evidence="3" type="primary">dsbD_1</name>
    <name evidence="3" type="ORF">Pan265_16360</name>
</gene>
<dbReference type="KEGG" id="mcad:Pan265_16360"/>
<name>A0A518BXS8_9BACT</name>
<evidence type="ECO:0000313" key="4">
    <source>
        <dbReference type="Proteomes" id="UP000320386"/>
    </source>
</evidence>
<dbReference type="EC" id="1.8.1.8" evidence="3"/>
<accession>A0A518BXS8</accession>
<dbReference type="GO" id="GO:0047134">
    <property type="term" value="F:protein-disulfide reductase [NAD(P)H] activity"/>
    <property type="evidence" value="ECO:0007669"/>
    <property type="project" value="UniProtKB-EC"/>
</dbReference>
<keyword evidence="4" id="KW-1185">Reference proteome</keyword>
<dbReference type="SUPFAM" id="SSF52833">
    <property type="entry name" value="Thioredoxin-like"/>
    <property type="match status" value="1"/>
</dbReference>
<dbReference type="PANTHER" id="PTHR32234:SF0">
    <property type="entry name" value="THIOL:DISULFIDE INTERCHANGE PROTEIN DSBD"/>
    <property type="match status" value="1"/>
</dbReference>
<evidence type="ECO:0000259" key="2">
    <source>
        <dbReference type="PROSITE" id="PS51352"/>
    </source>
</evidence>
<dbReference type="AlphaFoldDB" id="A0A518BXS8"/>
<keyword evidence="3" id="KW-0560">Oxidoreductase</keyword>
<dbReference type="PROSITE" id="PS00194">
    <property type="entry name" value="THIOREDOXIN_1"/>
    <property type="match status" value="1"/>
</dbReference>
<dbReference type="RefSeq" id="WP_261341844.1">
    <property type="nucleotide sequence ID" value="NZ_CP036280.1"/>
</dbReference>
<evidence type="ECO:0000313" key="3">
    <source>
        <dbReference type="EMBL" id="QDU71783.1"/>
    </source>
</evidence>
<reference evidence="3 4" key="1">
    <citation type="submission" date="2019-02" db="EMBL/GenBank/DDBJ databases">
        <title>Deep-cultivation of Planctomycetes and their phenomic and genomic characterization uncovers novel biology.</title>
        <authorList>
            <person name="Wiegand S."/>
            <person name="Jogler M."/>
            <person name="Boedeker C."/>
            <person name="Pinto D."/>
            <person name="Vollmers J."/>
            <person name="Rivas-Marin E."/>
            <person name="Kohn T."/>
            <person name="Peeters S.H."/>
            <person name="Heuer A."/>
            <person name="Rast P."/>
            <person name="Oberbeckmann S."/>
            <person name="Bunk B."/>
            <person name="Jeske O."/>
            <person name="Meyerdierks A."/>
            <person name="Storesund J.E."/>
            <person name="Kallscheuer N."/>
            <person name="Luecker S."/>
            <person name="Lage O.M."/>
            <person name="Pohl T."/>
            <person name="Merkel B.J."/>
            <person name="Hornburger P."/>
            <person name="Mueller R.-W."/>
            <person name="Bruemmer F."/>
            <person name="Labrenz M."/>
            <person name="Spormann A.M."/>
            <person name="Op den Camp H."/>
            <person name="Overmann J."/>
            <person name="Amann R."/>
            <person name="Jetten M.S.M."/>
            <person name="Mascher T."/>
            <person name="Medema M.H."/>
            <person name="Devos D.P."/>
            <person name="Kaster A.-K."/>
            <person name="Ovreas L."/>
            <person name="Rohde M."/>
            <person name="Galperin M.Y."/>
            <person name="Jogler C."/>
        </authorList>
    </citation>
    <scope>NUCLEOTIDE SEQUENCE [LARGE SCALE GENOMIC DNA]</scope>
    <source>
        <strain evidence="3 4">Pan265</strain>
    </source>
</reference>
<evidence type="ECO:0000256" key="1">
    <source>
        <dbReference type="ARBA" id="ARBA00023284"/>
    </source>
</evidence>
<dbReference type="GO" id="GO:0045454">
    <property type="term" value="P:cell redox homeostasis"/>
    <property type="evidence" value="ECO:0007669"/>
    <property type="project" value="TreeGrafter"/>
</dbReference>
<dbReference type="InterPro" id="IPR013766">
    <property type="entry name" value="Thioredoxin_domain"/>
</dbReference>
<dbReference type="Pfam" id="PF13098">
    <property type="entry name" value="Thioredoxin_2"/>
    <property type="match status" value="1"/>
</dbReference>
<proteinExistence type="predicted"/>
<dbReference type="InterPro" id="IPR036249">
    <property type="entry name" value="Thioredoxin-like_sf"/>
</dbReference>
<organism evidence="3 4">
    <name type="scientific">Mucisphaera calidilacus</name>
    <dbReference type="NCBI Taxonomy" id="2527982"/>
    <lineage>
        <taxon>Bacteria</taxon>
        <taxon>Pseudomonadati</taxon>
        <taxon>Planctomycetota</taxon>
        <taxon>Phycisphaerae</taxon>
        <taxon>Phycisphaerales</taxon>
        <taxon>Phycisphaeraceae</taxon>
        <taxon>Mucisphaera</taxon>
    </lineage>
</organism>
<dbReference type="EMBL" id="CP036280">
    <property type="protein sequence ID" value="QDU71783.1"/>
    <property type="molecule type" value="Genomic_DNA"/>
</dbReference>